<dbReference type="AlphaFoldDB" id="A0AAV7MMN1"/>
<gene>
    <name evidence="2" type="ORF">NDU88_002439</name>
</gene>
<evidence type="ECO:0000313" key="2">
    <source>
        <dbReference type="EMBL" id="KAJ1105031.1"/>
    </source>
</evidence>
<evidence type="ECO:0000256" key="1">
    <source>
        <dbReference type="SAM" id="MobiDB-lite"/>
    </source>
</evidence>
<name>A0AAV7MMN1_PLEWA</name>
<keyword evidence="3" id="KW-1185">Reference proteome</keyword>
<organism evidence="2 3">
    <name type="scientific">Pleurodeles waltl</name>
    <name type="common">Iberian ribbed newt</name>
    <dbReference type="NCBI Taxonomy" id="8319"/>
    <lineage>
        <taxon>Eukaryota</taxon>
        <taxon>Metazoa</taxon>
        <taxon>Chordata</taxon>
        <taxon>Craniata</taxon>
        <taxon>Vertebrata</taxon>
        <taxon>Euteleostomi</taxon>
        <taxon>Amphibia</taxon>
        <taxon>Batrachia</taxon>
        <taxon>Caudata</taxon>
        <taxon>Salamandroidea</taxon>
        <taxon>Salamandridae</taxon>
        <taxon>Pleurodelinae</taxon>
        <taxon>Pleurodeles</taxon>
    </lineage>
</organism>
<accession>A0AAV7MMN1</accession>
<proteinExistence type="predicted"/>
<sequence length="159" mass="17849">MGTRVTSFLGNASPPATKIVRHTEVRVRARQAQSPRARGPQRNNKGKYWAHEPKKKEFTRCAASGVCVQVPPTPYTHVHKTKQTPGFLATVTKTLGCPVLRRQNSVDIGQRTSAGDDNDEHIHIHCGTQVVSFEVFFVIFFTAVTRFSQQSDKEKRFQS</sequence>
<dbReference type="Proteomes" id="UP001066276">
    <property type="component" value="Chromosome 9"/>
</dbReference>
<evidence type="ECO:0000313" key="3">
    <source>
        <dbReference type="Proteomes" id="UP001066276"/>
    </source>
</evidence>
<reference evidence="2" key="1">
    <citation type="journal article" date="2022" name="bioRxiv">
        <title>Sequencing and chromosome-scale assembly of the giantPleurodeles waltlgenome.</title>
        <authorList>
            <person name="Brown T."/>
            <person name="Elewa A."/>
            <person name="Iarovenko S."/>
            <person name="Subramanian E."/>
            <person name="Araus A.J."/>
            <person name="Petzold A."/>
            <person name="Susuki M."/>
            <person name="Suzuki K.-i.T."/>
            <person name="Hayashi T."/>
            <person name="Toyoda A."/>
            <person name="Oliveira C."/>
            <person name="Osipova E."/>
            <person name="Leigh N.D."/>
            <person name="Simon A."/>
            <person name="Yun M.H."/>
        </authorList>
    </citation>
    <scope>NUCLEOTIDE SEQUENCE</scope>
    <source>
        <strain evidence="2">20211129_DDA</strain>
        <tissue evidence="2">Liver</tissue>
    </source>
</reference>
<protein>
    <submittedName>
        <fullName evidence="2">Uncharacterized protein</fullName>
    </submittedName>
</protein>
<dbReference type="EMBL" id="JANPWB010000013">
    <property type="protein sequence ID" value="KAJ1105031.1"/>
    <property type="molecule type" value="Genomic_DNA"/>
</dbReference>
<comment type="caution">
    <text evidence="2">The sequence shown here is derived from an EMBL/GenBank/DDBJ whole genome shotgun (WGS) entry which is preliminary data.</text>
</comment>
<feature type="region of interest" description="Disordered" evidence="1">
    <location>
        <begin position="28"/>
        <end position="47"/>
    </location>
</feature>